<comment type="caution">
    <text evidence="1">The sequence shown here is derived from an EMBL/GenBank/DDBJ whole genome shotgun (WGS) entry which is preliminary data.</text>
</comment>
<dbReference type="Proteomes" id="UP000315235">
    <property type="component" value="Unassembled WGS sequence"/>
</dbReference>
<dbReference type="RefSeq" id="WP_143488136.1">
    <property type="nucleotide sequence ID" value="NZ_VJOY01000006.1"/>
</dbReference>
<accession>A0A553GZB4</accession>
<dbReference type="EMBL" id="VJOY01000006">
    <property type="protein sequence ID" value="TRX74834.1"/>
    <property type="molecule type" value="Genomic_DNA"/>
</dbReference>
<name>A0A553GZB4_9PSED</name>
<organism evidence="1 2">
    <name type="scientific">Pseudomonas mangiferae</name>
    <dbReference type="NCBI Taxonomy" id="2593654"/>
    <lineage>
        <taxon>Bacteria</taxon>
        <taxon>Pseudomonadati</taxon>
        <taxon>Pseudomonadota</taxon>
        <taxon>Gammaproteobacteria</taxon>
        <taxon>Pseudomonadales</taxon>
        <taxon>Pseudomonadaceae</taxon>
        <taxon>Pseudomonas</taxon>
    </lineage>
</organism>
<protein>
    <submittedName>
        <fullName evidence="1">Uncharacterized protein</fullName>
    </submittedName>
</protein>
<gene>
    <name evidence="1" type="ORF">FM069_09895</name>
</gene>
<evidence type="ECO:0000313" key="1">
    <source>
        <dbReference type="EMBL" id="TRX74834.1"/>
    </source>
</evidence>
<sequence>MPELDEAQLDAILERIRQQPGQLSASDFQGERKAILAALRELRLRGKIDGLFEDNFTEAEDQHGKLLDDAKELVLR</sequence>
<proteinExistence type="predicted"/>
<keyword evidence="2" id="KW-1185">Reference proteome</keyword>
<dbReference type="AlphaFoldDB" id="A0A553GZB4"/>
<reference evidence="1 2" key="1">
    <citation type="submission" date="2019-07" db="EMBL/GenBank/DDBJ databases">
        <title>Pseudomonas mangiferae sp. nov., isolated from bark of mango tree in Thailand.</title>
        <authorList>
            <person name="Srisuk N."/>
            <person name="Anurat P."/>
        </authorList>
    </citation>
    <scope>NUCLEOTIDE SEQUENCE [LARGE SCALE GENOMIC DNA]</scope>
    <source>
        <strain evidence="1 2">DMKU_BBB3-04</strain>
    </source>
</reference>
<evidence type="ECO:0000313" key="2">
    <source>
        <dbReference type="Proteomes" id="UP000315235"/>
    </source>
</evidence>